<evidence type="ECO:0000256" key="1">
    <source>
        <dbReference type="ARBA" id="ARBA00022603"/>
    </source>
</evidence>
<proteinExistence type="predicted"/>
<dbReference type="InterPro" id="IPR002941">
    <property type="entry name" value="DNA_methylase_N4/N6"/>
</dbReference>
<keyword evidence="3" id="KW-0949">S-adenosyl-L-methionine</keyword>
<dbReference type="Gene3D" id="3.40.50.150">
    <property type="entry name" value="Vaccinia Virus protein VP39"/>
    <property type="match status" value="1"/>
</dbReference>
<dbReference type="GO" id="GO:0032259">
    <property type="term" value="P:methylation"/>
    <property type="evidence" value="ECO:0007669"/>
    <property type="project" value="UniProtKB-KW"/>
</dbReference>
<dbReference type="EMBL" id="CP127294">
    <property type="protein sequence ID" value="WIX79187.1"/>
    <property type="molecule type" value="Genomic_DNA"/>
</dbReference>
<reference evidence="6 7" key="1">
    <citation type="submission" date="2023-06" db="EMBL/GenBank/DDBJ databases">
        <authorList>
            <person name="Oyuntsetseg B."/>
            <person name="Kim S.B."/>
        </authorList>
    </citation>
    <scope>NUCLEOTIDE SEQUENCE [LARGE SCALE GENOMIC DNA]</scope>
    <source>
        <strain evidence="6 7">2-15</strain>
    </source>
</reference>
<protein>
    <submittedName>
        <fullName evidence="6">Site-specific DNA-methyltransferase</fullName>
        <ecNumber evidence="6">2.1.1.-</ecNumber>
    </submittedName>
</protein>
<keyword evidence="7" id="KW-1185">Reference proteome</keyword>
<dbReference type="RefSeq" id="WP_285969879.1">
    <property type="nucleotide sequence ID" value="NZ_CP127294.1"/>
</dbReference>
<dbReference type="GO" id="GO:0008170">
    <property type="term" value="F:N-methyltransferase activity"/>
    <property type="evidence" value="ECO:0007669"/>
    <property type="project" value="InterPro"/>
</dbReference>
<dbReference type="InterPro" id="IPR002295">
    <property type="entry name" value="N4/N6-MTase_EcoPI_Mod-like"/>
</dbReference>
<feature type="domain" description="DNA methylase N-4/N-6" evidence="5">
    <location>
        <begin position="13"/>
        <end position="86"/>
    </location>
</feature>
<feature type="compositionally biased region" description="Basic and acidic residues" evidence="4">
    <location>
        <begin position="216"/>
        <end position="225"/>
    </location>
</feature>
<accession>A0A9Y2IG86</accession>
<dbReference type="AlphaFoldDB" id="A0A9Y2IG86"/>
<dbReference type="Pfam" id="PF01555">
    <property type="entry name" value="N6_N4_Mtase"/>
    <property type="match status" value="1"/>
</dbReference>
<feature type="region of interest" description="Disordered" evidence="4">
    <location>
        <begin position="199"/>
        <end position="225"/>
    </location>
</feature>
<keyword evidence="2 6" id="KW-0808">Transferase</keyword>
<sequence>MSLAIASTACWGIWTVIPPVNSQAKEDSGYDTQKPEQLLRRIIDASSNPGDIVLDCFGGSGPTAAVAHKMNRQWITVELLEQTVNSFTRHRLEKVVAGEHTGGITQDVGWSGGGGFRMLTVGPSLYERVDSRVLLADWAKGDEFAQAVAAQLGFAYEPDGPFAGTKGRTRLAVVDGVADDVVVSSIEIHTTSYRIDAVTSRESNLPRPPNRPRPRPLADRDVAYR</sequence>
<evidence type="ECO:0000256" key="2">
    <source>
        <dbReference type="ARBA" id="ARBA00022679"/>
    </source>
</evidence>
<dbReference type="InterPro" id="IPR029063">
    <property type="entry name" value="SAM-dependent_MTases_sf"/>
</dbReference>
<evidence type="ECO:0000256" key="4">
    <source>
        <dbReference type="SAM" id="MobiDB-lite"/>
    </source>
</evidence>
<organism evidence="6 7">
    <name type="scientific">Amycolatopsis carbonis</name>
    <dbReference type="NCBI Taxonomy" id="715471"/>
    <lineage>
        <taxon>Bacteria</taxon>
        <taxon>Bacillati</taxon>
        <taxon>Actinomycetota</taxon>
        <taxon>Actinomycetes</taxon>
        <taxon>Pseudonocardiales</taxon>
        <taxon>Pseudonocardiaceae</taxon>
        <taxon>Amycolatopsis</taxon>
    </lineage>
</organism>
<dbReference type="GO" id="GO:0003677">
    <property type="term" value="F:DNA binding"/>
    <property type="evidence" value="ECO:0007669"/>
    <property type="project" value="InterPro"/>
</dbReference>
<dbReference type="Proteomes" id="UP001236014">
    <property type="component" value="Chromosome"/>
</dbReference>
<evidence type="ECO:0000313" key="6">
    <source>
        <dbReference type="EMBL" id="WIX79187.1"/>
    </source>
</evidence>
<dbReference type="SUPFAM" id="SSF53335">
    <property type="entry name" value="S-adenosyl-L-methionine-dependent methyltransferases"/>
    <property type="match status" value="1"/>
</dbReference>
<evidence type="ECO:0000256" key="3">
    <source>
        <dbReference type="ARBA" id="ARBA00022691"/>
    </source>
</evidence>
<gene>
    <name evidence="6" type="ORF">QRX50_49055</name>
</gene>
<dbReference type="PRINTS" id="PR00506">
    <property type="entry name" value="D21N6MTFRASE"/>
</dbReference>
<dbReference type="EC" id="2.1.1.-" evidence="6"/>
<dbReference type="KEGG" id="acab:QRX50_49055"/>
<evidence type="ECO:0000259" key="5">
    <source>
        <dbReference type="Pfam" id="PF01555"/>
    </source>
</evidence>
<name>A0A9Y2IG86_9PSEU</name>
<evidence type="ECO:0000313" key="7">
    <source>
        <dbReference type="Proteomes" id="UP001236014"/>
    </source>
</evidence>
<keyword evidence="1 6" id="KW-0489">Methyltransferase</keyword>